<dbReference type="Proteomes" id="UP000700596">
    <property type="component" value="Unassembled WGS sequence"/>
</dbReference>
<dbReference type="PANTHER" id="PTHR15549">
    <property type="entry name" value="PAIRED IMMUNOGLOBULIN-LIKE TYPE 2 RECEPTOR"/>
    <property type="match status" value="1"/>
</dbReference>
<evidence type="ECO:0000256" key="3">
    <source>
        <dbReference type="ARBA" id="ARBA00022989"/>
    </source>
</evidence>
<accession>A0A9P9EGG8</accession>
<protein>
    <submittedName>
        <fullName evidence="7">Uncharacterized protein</fullName>
    </submittedName>
</protein>
<feature type="region of interest" description="Disordered" evidence="5">
    <location>
        <begin position="179"/>
        <end position="228"/>
    </location>
</feature>
<feature type="compositionally biased region" description="Low complexity" evidence="5">
    <location>
        <begin position="202"/>
        <end position="214"/>
    </location>
</feature>
<dbReference type="AlphaFoldDB" id="A0A9P9EGG8"/>
<dbReference type="InterPro" id="IPR051694">
    <property type="entry name" value="Immunoregulatory_rcpt-like"/>
</dbReference>
<comment type="subcellular location">
    <subcellularLocation>
        <location evidence="1">Membrane</location>
        <topology evidence="1">Single-pass membrane protein</topology>
    </subcellularLocation>
</comment>
<evidence type="ECO:0000256" key="6">
    <source>
        <dbReference type="SAM" id="Phobius"/>
    </source>
</evidence>
<evidence type="ECO:0000256" key="5">
    <source>
        <dbReference type="SAM" id="MobiDB-lite"/>
    </source>
</evidence>
<keyword evidence="3 6" id="KW-1133">Transmembrane helix</keyword>
<feature type="transmembrane region" description="Helical" evidence="6">
    <location>
        <begin position="238"/>
        <end position="261"/>
    </location>
</feature>
<feature type="compositionally biased region" description="Low complexity" evidence="5">
    <location>
        <begin position="179"/>
        <end position="195"/>
    </location>
</feature>
<sequence>MLSWRTVLSVISLTFLYAIFIWESRLAGPKQLSSPPTTPLFRSEVSKNDISMGSFGGAMPPFTEDHPHLFKRGIGRRDVCNDTFPGRYKQTCEPSRTLCCIIPGAKLPACHIIIGYGACCTENADCFVDVPSSCGTPDAQTCAPDICCPAQTNCIQRHNYTKGLLTRCNVDRNLVPWYSSSSSAPTSTPTTATRTVSQPIETTGTATATGTNTAPVSRESGNAGGGNNNSGDGLTAGASAGIAIGAIAVVSLLGVAGFLLWRRKRNATPKTPEFPGNNNYTDYPHGTGAYGMQQQQQQYHGPPLEMATDAQLYEAPDNRGIWVDEYGRQIGGPGMGPEAPNKVVYAQNGVGTRELPG</sequence>
<proteinExistence type="predicted"/>
<keyword evidence="4 6" id="KW-0472">Membrane</keyword>
<evidence type="ECO:0000313" key="8">
    <source>
        <dbReference type="Proteomes" id="UP000700596"/>
    </source>
</evidence>
<keyword evidence="8" id="KW-1185">Reference proteome</keyword>
<evidence type="ECO:0000313" key="7">
    <source>
        <dbReference type="EMBL" id="KAH7136136.1"/>
    </source>
</evidence>
<dbReference type="GO" id="GO:0016020">
    <property type="term" value="C:membrane"/>
    <property type="evidence" value="ECO:0007669"/>
    <property type="project" value="UniProtKB-SubCell"/>
</dbReference>
<evidence type="ECO:0000256" key="1">
    <source>
        <dbReference type="ARBA" id="ARBA00004167"/>
    </source>
</evidence>
<organism evidence="7 8">
    <name type="scientific">Dendryphion nanum</name>
    <dbReference type="NCBI Taxonomy" id="256645"/>
    <lineage>
        <taxon>Eukaryota</taxon>
        <taxon>Fungi</taxon>
        <taxon>Dikarya</taxon>
        <taxon>Ascomycota</taxon>
        <taxon>Pezizomycotina</taxon>
        <taxon>Dothideomycetes</taxon>
        <taxon>Pleosporomycetidae</taxon>
        <taxon>Pleosporales</taxon>
        <taxon>Torulaceae</taxon>
        <taxon>Dendryphion</taxon>
    </lineage>
</organism>
<dbReference type="PANTHER" id="PTHR15549:SF30">
    <property type="entry name" value="MID2 DOMAIN-CONTAINING PROTEIN"/>
    <property type="match status" value="1"/>
</dbReference>
<evidence type="ECO:0000256" key="2">
    <source>
        <dbReference type="ARBA" id="ARBA00022692"/>
    </source>
</evidence>
<evidence type="ECO:0000256" key="4">
    <source>
        <dbReference type="ARBA" id="ARBA00023136"/>
    </source>
</evidence>
<name>A0A9P9EGG8_9PLEO</name>
<reference evidence="7" key="1">
    <citation type="journal article" date="2021" name="Nat. Commun.">
        <title>Genetic determinants of endophytism in the Arabidopsis root mycobiome.</title>
        <authorList>
            <person name="Mesny F."/>
            <person name="Miyauchi S."/>
            <person name="Thiergart T."/>
            <person name="Pickel B."/>
            <person name="Atanasova L."/>
            <person name="Karlsson M."/>
            <person name="Huettel B."/>
            <person name="Barry K.W."/>
            <person name="Haridas S."/>
            <person name="Chen C."/>
            <person name="Bauer D."/>
            <person name="Andreopoulos W."/>
            <person name="Pangilinan J."/>
            <person name="LaButti K."/>
            <person name="Riley R."/>
            <person name="Lipzen A."/>
            <person name="Clum A."/>
            <person name="Drula E."/>
            <person name="Henrissat B."/>
            <person name="Kohler A."/>
            <person name="Grigoriev I.V."/>
            <person name="Martin F.M."/>
            <person name="Hacquard S."/>
        </authorList>
    </citation>
    <scope>NUCLEOTIDE SEQUENCE</scope>
    <source>
        <strain evidence="7">MPI-CAGE-CH-0243</strain>
    </source>
</reference>
<dbReference type="EMBL" id="JAGMWT010000002">
    <property type="protein sequence ID" value="KAH7136136.1"/>
    <property type="molecule type" value="Genomic_DNA"/>
</dbReference>
<gene>
    <name evidence="7" type="ORF">B0J11DRAFT_178960</name>
</gene>
<dbReference type="OrthoDB" id="3937830at2759"/>
<keyword evidence="2 6" id="KW-0812">Transmembrane</keyword>
<comment type="caution">
    <text evidence="7">The sequence shown here is derived from an EMBL/GenBank/DDBJ whole genome shotgun (WGS) entry which is preliminary data.</text>
</comment>
<dbReference type="GO" id="GO:0071944">
    <property type="term" value="C:cell periphery"/>
    <property type="evidence" value="ECO:0007669"/>
    <property type="project" value="UniProtKB-ARBA"/>
</dbReference>